<feature type="binding site" evidence="6">
    <location>
        <position position="283"/>
    </location>
    <ligand>
        <name>Zn(2+)</name>
        <dbReference type="ChEBI" id="CHEBI:29105"/>
        <note>catalytic</note>
    </ligand>
</feature>
<evidence type="ECO:0000313" key="9">
    <source>
        <dbReference type="Proteomes" id="UP000202440"/>
    </source>
</evidence>
<dbReference type="InterPro" id="IPR051256">
    <property type="entry name" value="Dictomallein"/>
</dbReference>
<keyword evidence="9" id="KW-1185">Reference proteome</keyword>
<evidence type="ECO:0000259" key="7">
    <source>
        <dbReference type="PROSITE" id="PS51694"/>
    </source>
</evidence>
<sequence length="585" mass="65438">MIKTIEFAQSHVLPAQGLSWELEGAGDYKLVENRNTLLLASVTGGTDSIELHLFDESNILQYRQQLDAPDRLPPSEGGDIKYSDELWSITIPAEHMKQGISVQLIAAGQLPSAAVEPDLYPEMNLTMYSLPFLIYGANDDNMPLSTADLREMLTDDDAKRQASAGMPFSATRIVNHPLGLFESSYLIQKPSGEAPAKKIESASDPSYMSPILDIVWQVVYTTGDMRLNNITYAPAMLIDHSIDKKIKTRGLGGVAYLGSGASMGYPTFGLLWHEGGHAMSLSHSLGDSRNSENPLYPYKEASLKGSAWGYDEAKGYFRSPLTTPTSFYYNCGLMRHGAIFQKTTDGRCYRLEPMHSADEQKDPDADFPLFSDFSAGKMQKWMLGRRKLNASGDGFQLIDEAGEWQDFIPVTTHKAAWDIKEYHPVSFDKTTDFILFTHSFAGTDEITQFYNPIRYQGNAIAFLDPTNQSHLDNINFEADDQSQVEFSNYCKRLGCDYTLKVTYSDGSVAYRIVKDSARKQWEPTVWKDNYQNENHGDSFRMWSIAIVAPEGQPAISKLELLDTPMLWRLTPSDVMSAPAILTKQL</sequence>
<evidence type="ECO:0000313" key="8">
    <source>
        <dbReference type="EMBL" id="ASP37641.1"/>
    </source>
</evidence>
<dbReference type="Pfam" id="PF10462">
    <property type="entry name" value="Peptidase_M66"/>
    <property type="match status" value="1"/>
</dbReference>
<dbReference type="PROSITE" id="PS51694">
    <property type="entry name" value="PEPTIDASE_M66"/>
    <property type="match status" value="1"/>
</dbReference>
<feature type="binding site" evidence="6">
    <location>
        <position position="273"/>
    </location>
    <ligand>
        <name>Zn(2+)</name>
        <dbReference type="ChEBI" id="CHEBI:29105"/>
        <note>catalytic</note>
    </ligand>
</feature>
<dbReference type="EMBL" id="CP022530">
    <property type="protein sequence ID" value="ASP37641.1"/>
    <property type="molecule type" value="Genomic_DNA"/>
</dbReference>
<dbReference type="InterPro" id="IPR019503">
    <property type="entry name" value="Peptidase_M66_dom"/>
</dbReference>
<comment type="cofactor">
    <cofactor evidence="6">
        <name>Zn(2+)</name>
        <dbReference type="ChEBI" id="CHEBI:29105"/>
    </cofactor>
    <text evidence="6">Binds 1 zinc ion per subunit.</text>
</comment>
<dbReference type="PANTHER" id="PTHR39540">
    <property type="match status" value="1"/>
</dbReference>
<dbReference type="OrthoDB" id="6229465at2"/>
<dbReference type="GO" id="GO:0004222">
    <property type="term" value="F:metalloendopeptidase activity"/>
    <property type="evidence" value="ECO:0007669"/>
    <property type="project" value="UniProtKB-UniRule"/>
</dbReference>
<keyword evidence="4 6" id="KW-0862">Zinc</keyword>
<evidence type="ECO:0000256" key="1">
    <source>
        <dbReference type="ARBA" id="ARBA00022670"/>
    </source>
</evidence>
<keyword evidence="5 6" id="KW-0482">Metalloprotease</keyword>
<dbReference type="AlphaFoldDB" id="A0A222FGT4"/>
<dbReference type="RefSeq" id="WP_094058854.1">
    <property type="nucleotide sequence ID" value="NZ_CP022530.1"/>
</dbReference>
<feature type="domain" description="Peptidase M66" evidence="7">
    <location>
        <begin position="117"/>
        <end position="388"/>
    </location>
</feature>
<gene>
    <name evidence="8" type="ORF">CHH28_02675</name>
</gene>
<dbReference type="KEGG" id="bsan:CHH28_02675"/>
<reference evidence="8 9" key="1">
    <citation type="submission" date="2017-07" db="EMBL/GenBank/DDBJ databases">
        <title>Annotated genome sequence of Bacterioplanes sanyensis isolated from Red Sea.</title>
        <authorList>
            <person name="Rehman Z.U."/>
        </authorList>
    </citation>
    <scope>NUCLEOTIDE SEQUENCE [LARGE SCALE GENOMIC DNA]</scope>
    <source>
        <strain evidence="8 9">NV9</strain>
    </source>
</reference>
<evidence type="ECO:0000256" key="3">
    <source>
        <dbReference type="ARBA" id="ARBA00022801"/>
    </source>
</evidence>
<evidence type="ECO:0000256" key="5">
    <source>
        <dbReference type="ARBA" id="ARBA00023049"/>
    </source>
</evidence>
<dbReference type="Proteomes" id="UP000202440">
    <property type="component" value="Chromosome"/>
</dbReference>
<keyword evidence="1 6" id="KW-0645">Protease</keyword>
<feature type="binding site" evidence="6">
    <location>
        <position position="277"/>
    </location>
    <ligand>
        <name>Zn(2+)</name>
        <dbReference type="ChEBI" id="CHEBI:29105"/>
        <note>catalytic</note>
    </ligand>
</feature>
<evidence type="ECO:0000256" key="4">
    <source>
        <dbReference type="ARBA" id="ARBA00022833"/>
    </source>
</evidence>
<proteinExistence type="predicted"/>
<accession>A0A222FGT4</accession>
<protein>
    <recommendedName>
        <fullName evidence="7">Peptidase M66 domain-containing protein</fullName>
    </recommendedName>
</protein>
<evidence type="ECO:0000256" key="2">
    <source>
        <dbReference type="ARBA" id="ARBA00022723"/>
    </source>
</evidence>
<organism evidence="8 9">
    <name type="scientific">Bacterioplanes sanyensis</name>
    <dbReference type="NCBI Taxonomy" id="1249553"/>
    <lineage>
        <taxon>Bacteria</taxon>
        <taxon>Pseudomonadati</taxon>
        <taxon>Pseudomonadota</taxon>
        <taxon>Gammaproteobacteria</taxon>
        <taxon>Oceanospirillales</taxon>
        <taxon>Oceanospirillaceae</taxon>
        <taxon>Bacterioplanes</taxon>
    </lineage>
</organism>
<keyword evidence="3 6" id="KW-0378">Hydrolase</keyword>
<feature type="active site" evidence="6">
    <location>
        <position position="274"/>
    </location>
</feature>
<evidence type="ECO:0000256" key="6">
    <source>
        <dbReference type="PROSITE-ProRule" id="PRU01031"/>
    </source>
</evidence>
<name>A0A222FGT4_9GAMM</name>
<dbReference type="GO" id="GO:0006508">
    <property type="term" value="P:proteolysis"/>
    <property type="evidence" value="ECO:0007669"/>
    <property type="project" value="UniProtKB-UniRule"/>
</dbReference>
<dbReference type="GO" id="GO:0046872">
    <property type="term" value="F:metal ion binding"/>
    <property type="evidence" value="ECO:0007669"/>
    <property type="project" value="UniProtKB-UniRule"/>
</dbReference>
<dbReference type="PANTHER" id="PTHR39540:SF1">
    <property type="entry name" value="DICTOMALLEIN-1-RELATED"/>
    <property type="match status" value="1"/>
</dbReference>
<keyword evidence="2 6" id="KW-0479">Metal-binding</keyword>